<dbReference type="Pfam" id="PF00583">
    <property type="entry name" value="Acetyltransf_1"/>
    <property type="match status" value="1"/>
</dbReference>
<evidence type="ECO:0000259" key="1">
    <source>
        <dbReference type="PROSITE" id="PS51186"/>
    </source>
</evidence>
<dbReference type="PANTHER" id="PTHR43415:SF3">
    <property type="entry name" value="GNAT-FAMILY ACETYLTRANSFERASE"/>
    <property type="match status" value="1"/>
</dbReference>
<dbReference type="RefSeq" id="WP_066264217.1">
    <property type="nucleotide sequence ID" value="NZ_JARMAB010000040.1"/>
</dbReference>
<gene>
    <name evidence="2" type="ORF">P4T90_22030</name>
</gene>
<dbReference type="PROSITE" id="PS51186">
    <property type="entry name" value="GNAT"/>
    <property type="match status" value="1"/>
</dbReference>
<comment type="caution">
    <text evidence="2">The sequence shown here is derived from an EMBL/GenBank/DDBJ whole genome shotgun (WGS) entry which is preliminary data.</text>
</comment>
<evidence type="ECO:0000313" key="3">
    <source>
        <dbReference type="Proteomes" id="UP001341444"/>
    </source>
</evidence>
<keyword evidence="3" id="KW-1185">Reference proteome</keyword>
<name>A0ABU6MM06_9BACI</name>
<dbReference type="Proteomes" id="UP001341444">
    <property type="component" value="Unassembled WGS sequence"/>
</dbReference>
<reference evidence="2 3" key="1">
    <citation type="submission" date="2023-03" db="EMBL/GenBank/DDBJ databases">
        <title>Bacillus Genome Sequencing.</title>
        <authorList>
            <person name="Dunlap C."/>
        </authorList>
    </citation>
    <scope>NUCLEOTIDE SEQUENCE [LARGE SCALE GENOMIC DNA]</scope>
    <source>
        <strain evidence="2 3">B-23453</strain>
    </source>
</reference>
<dbReference type="InterPro" id="IPR017255">
    <property type="entry name" value="AcTrfase_GNAT_prd"/>
</dbReference>
<feature type="domain" description="N-acetyltransferase" evidence="1">
    <location>
        <begin position="1"/>
        <end position="167"/>
    </location>
</feature>
<protein>
    <submittedName>
        <fullName evidence="2">GNAT family N-acetyltransferase</fullName>
    </submittedName>
</protein>
<accession>A0ABU6MM06</accession>
<dbReference type="EMBL" id="JARMAB010000040">
    <property type="protein sequence ID" value="MED1205718.1"/>
    <property type="molecule type" value="Genomic_DNA"/>
</dbReference>
<proteinExistence type="predicted"/>
<dbReference type="CDD" id="cd04301">
    <property type="entry name" value="NAT_SF"/>
    <property type="match status" value="1"/>
</dbReference>
<dbReference type="PIRSF" id="PIRSF037663">
    <property type="entry name" value="Acetyltransf_GNAT_prd"/>
    <property type="match status" value="1"/>
</dbReference>
<dbReference type="PANTHER" id="PTHR43415">
    <property type="entry name" value="SPERMIDINE N(1)-ACETYLTRANSFERASE"/>
    <property type="match status" value="1"/>
</dbReference>
<dbReference type="InterPro" id="IPR000182">
    <property type="entry name" value="GNAT_dom"/>
</dbReference>
<dbReference type="SUPFAM" id="SSF55729">
    <property type="entry name" value="Acyl-CoA N-acyltransferases (Nat)"/>
    <property type="match status" value="1"/>
</dbReference>
<dbReference type="Gene3D" id="3.40.630.30">
    <property type="match status" value="1"/>
</dbReference>
<organism evidence="2 3">
    <name type="scientific">Heyndrickxia acidicola</name>
    <dbReference type="NCBI Taxonomy" id="209389"/>
    <lineage>
        <taxon>Bacteria</taxon>
        <taxon>Bacillati</taxon>
        <taxon>Bacillota</taxon>
        <taxon>Bacilli</taxon>
        <taxon>Bacillales</taxon>
        <taxon>Bacillaceae</taxon>
        <taxon>Heyndrickxia</taxon>
    </lineage>
</organism>
<sequence>MFIRELTPEDAAGFAEVMKKVESTSDFMMMEPGERTVTPEKQRALLEAMAIQHNSAIFGAENEDGEIIGYLIAKGGNVRKKKHEAYIIIGILEEYRGCGAGTKLFHHLEQWAMEHHISRLELTVVTENQAGVALYKKMGFELEGEKRHSLFSGGRFFNEYYYAKLLPLSDGLRVHK</sequence>
<dbReference type="InterPro" id="IPR016181">
    <property type="entry name" value="Acyl_CoA_acyltransferase"/>
</dbReference>
<evidence type="ECO:0000313" key="2">
    <source>
        <dbReference type="EMBL" id="MED1205718.1"/>
    </source>
</evidence>